<evidence type="ECO:0000259" key="3">
    <source>
        <dbReference type="Pfam" id="PF00534"/>
    </source>
</evidence>
<evidence type="ECO:0000256" key="1">
    <source>
        <dbReference type="ARBA" id="ARBA00022676"/>
    </source>
</evidence>
<dbReference type="SUPFAM" id="SSF53756">
    <property type="entry name" value="UDP-Glycosyltransferase/glycogen phosphorylase"/>
    <property type="match status" value="1"/>
</dbReference>
<keyword evidence="2 5" id="KW-0808">Transferase</keyword>
<dbReference type="Pfam" id="PF13439">
    <property type="entry name" value="Glyco_transf_4"/>
    <property type="match status" value="1"/>
</dbReference>
<evidence type="ECO:0000256" key="2">
    <source>
        <dbReference type="ARBA" id="ARBA00022679"/>
    </source>
</evidence>
<feature type="domain" description="Glycosyl transferase family 1" evidence="3">
    <location>
        <begin position="198"/>
        <end position="357"/>
    </location>
</feature>
<gene>
    <name evidence="5" type="ORF">C1I98_09505</name>
</gene>
<name>A0A2W2HMP9_9ACTN</name>
<proteinExistence type="predicted"/>
<dbReference type="PANTHER" id="PTHR12526:SF627">
    <property type="entry name" value="D-RHAMNOSYLTRANSFERASE WBPZ"/>
    <property type="match status" value="1"/>
</dbReference>
<reference evidence="5 6" key="1">
    <citation type="submission" date="2018-01" db="EMBL/GenBank/DDBJ databases">
        <title>Draft genome sequence of Sphaerisporangium sp. 7K107.</title>
        <authorList>
            <person name="Sahin N."/>
            <person name="Saygin H."/>
            <person name="Ay H."/>
        </authorList>
    </citation>
    <scope>NUCLEOTIDE SEQUENCE [LARGE SCALE GENOMIC DNA]</scope>
    <source>
        <strain evidence="5 6">7K107</strain>
    </source>
</reference>
<dbReference type="Proteomes" id="UP000248544">
    <property type="component" value="Unassembled WGS sequence"/>
</dbReference>
<dbReference type="Gene3D" id="3.40.50.2000">
    <property type="entry name" value="Glycogen Phosphorylase B"/>
    <property type="match status" value="2"/>
</dbReference>
<keyword evidence="6" id="KW-1185">Reference proteome</keyword>
<evidence type="ECO:0000259" key="4">
    <source>
        <dbReference type="Pfam" id="PF13439"/>
    </source>
</evidence>
<dbReference type="InterPro" id="IPR028098">
    <property type="entry name" value="Glyco_trans_4-like_N"/>
</dbReference>
<evidence type="ECO:0000313" key="5">
    <source>
        <dbReference type="EMBL" id="PZG50998.1"/>
    </source>
</evidence>
<dbReference type="CDD" id="cd03820">
    <property type="entry name" value="GT4_AmsD-like"/>
    <property type="match status" value="1"/>
</dbReference>
<dbReference type="AlphaFoldDB" id="A0A2W2HMP9"/>
<dbReference type="PANTHER" id="PTHR12526">
    <property type="entry name" value="GLYCOSYLTRANSFERASE"/>
    <property type="match status" value="1"/>
</dbReference>
<dbReference type="GO" id="GO:0016757">
    <property type="term" value="F:glycosyltransferase activity"/>
    <property type="evidence" value="ECO:0007669"/>
    <property type="project" value="UniProtKB-KW"/>
</dbReference>
<accession>A0A2W2HMP9</accession>
<organism evidence="5 6">
    <name type="scientific">Spongiactinospora gelatinilytica</name>
    <dbReference type="NCBI Taxonomy" id="2666298"/>
    <lineage>
        <taxon>Bacteria</taxon>
        <taxon>Bacillati</taxon>
        <taxon>Actinomycetota</taxon>
        <taxon>Actinomycetes</taxon>
        <taxon>Streptosporangiales</taxon>
        <taxon>Streptosporangiaceae</taxon>
        <taxon>Spongiactinospora</taxon>
    </lineage>
</organism>
<feature type="domain" description="Glycosyltransferase subfamily 4-like N-terminal" evidence="4">
    <location>
        <begin position="13"/>
        <end position="191"/>
    </location>
</feature>
<protein>
    <submittedName>
        <fullName evidence="5">Glycosyltransferase family 4 protein</fullName>
    </submittedName>
</protein>
<sequence>MKIRYLLLHAYGMGGTIRTVITQANAMAAAGHDVEVVSVVRRREEPQFAIDPRVRLAALVDQRAGVREPSLAARLARRLRGGAVPRGEFAAHYFTPAVERAVASYIAGLTDGVLVTTRPALNLLSARHAGRGVVRVAQEHMNLSTHRPAVRDAVLRNYAKFDAVVVLTEGDRREYQEAIPGARVERIPNSVHSLEQPFSDQSGKIVLAAGRLYPQKGFDMLLPAWAEVVRDHPDWQLRIYGTGPRKDRLRGQIEQLRLYNHAFLMGRSEHFHDELTKASVFVLSSRFEGLPMVMIEAMSHALPIVSFDCPTGPADVITHGEEGLLVPPKDVPGLAAALKTVIGDRELRERMGARAAKTVAAYAPASVMPRWEALFSELSAARSGR</sequence>
<evidence type="ECO:0000313" key="6">
    <source>
        <dbReference type="Proteomes" id="UP000248544"/>
    </source>
</evidence>
<dbReference type="RefSeq" id="WP_111166711.1">
    <property type="nucleotide sequence ID" value="NZ_POUA01000051.1"/>
</dbReference>
<dbReference type="Pfam" id="PF00534">
    <property type="entry name" value="Glycos_transf_1"/>
    <property type="match status" value="1"/>
</dbReference>
<keyword evidence="1" id="KW-0328">Glycosyltransferase</keyword>
<dbReference type="EMBL" id="POUA01000051">
    <property type="protein sequence ID" value="PZG50998.1"/>
    <property type="molecule type" value="Genomic_DNA"/>
</dbReference>
<comment type="caution">
    <text evidence="5">The sequence shown here is derived from an EMBL/GenBank/DDBJ whole genome shotgun (WGS) entry which is preliminary data.</text>
</comment>
<dbReference type="InterPro" id="IPR001296">
    <property type="entry name" value="Glyco_trans_1"/>
</dbReference>